<reference evidence="1" key="1">
    <citation type="submission" date="2022-07" db="EMBL/GenBank/DDBJ databases">
        <title>Phylogenomic reconstructions and comparative analyses of Kickxellomycotina fungi.</title>
        <authorList>
            <person name="Reynolds N.K."/>
            <person name="Stajich J.E."/>
            <person name="Barry K."/>
            <person name="Grigoriev I.V."/>
            <person name="Crous P."/>
            <person name="Smith M.E."/>
        </authorList>
    </citation>
    <scope>NUCLEOTIDE SEQUENCE</scope>
    <source>
        <strain evidence="1">NRRL 5244</strain>
    </source>
</reference>
<protein>
    <submittedName>
        <fullName evidence="1">Retromer complex subunit Vps35</fullName>
    </submittedName>
</protein>
<sequence length="918" mass="100794">MNHGFLGNKDEQSKLLDDAMQAVKVQAFQMKRCVDNDRLLDGLKHCSTMLNELRTSSLTPKNYYELYLAAFDALQYLVGALREAHQSGRNHLADLYELVQYAGNIVPRLYLMITIGSAYMSLGAGQGDEGVPVREIMLDMLEMARGVQHPTRGLFLRYYLGQMTKDYLPLGSSAVGGEGSLEDSTHFILTNFVEMNKLWVRLQHQGLSRDREKREAERRDLRTLVGSNLLRLAALEGIPRRQYEQDILPRLLNQVVSCRDALAQEYLMEALVQAFSDEWHLATIGQLMEAISALGPKVSIKTIVIPLVDRISVYAARNREEREKSDAEATAEEKAKEQADRAEAEEKADEEEETKSVTSAKSEGLVKPEEPAEIEEPVETEESAGSEEPGKESAEDTEPTAEAHKEDESSEGSEDDTKALADKINELAVEVADEPVEDESHSLTASQMLADSASFETLFDSFWGHVSELIEARPDLALHDGVAICAAMLRLSLACKPVSTHPVDGVLGFVREQLKSSDVAAGGFTPATANQLLALLLSPLRAYASPLRVLELDHYGPLLEAQPERTRRSVAVALLTAILQRGTVMATADDVDGIMRLCGRLITRPGSGSTDATYAESPVDEEDVAEEQGLLARLVHLIRAPDALAQLSLLTIARDALSQGGDLIQYTYPAVIAGAARLLGPFAAMKTGAGPDGHGEWLQRVRRLCRFIQATTGALVERATTAQASETALRLFLMAAQAAATSSAFRDEPALEEAAYEFFVQAFTIYEQRVSESRAQSQALMLIVGALHATRNLSAENYDTLVAKCAQHAARLLKRQDQARIACACAHLWWKALPDSELIAPPPPAGADEAAFERQHAELVERERAAVEQHNNADKVLAHLQRALKVADACLDPVVAVLLFVELLNQCLMHYERRCPTV</sequence>
<organism evidence="1 2">
    <name type="scientific">Linderina macrospora</name>
    <dbReference type="NCBI Taxonomy" id="4868"/>
    <lineage>
        <taxon>Eukaryota</taxon>
        <taxon>Fungi</taxon>
        <taxon>Fungi incertae sedis</taxon>
        <taxon>Zoopagomycota</taxon>
        <taxon>Kickxellomycotina</taxon>
        <taxon>Kickxellomycetes</taxon>
        <taxon>Kickxellales</taxon>
        <taxon>Kickxellaceae</taxon>
        <taxon>Linderina</taxon>
    </lineage>
</organism>
<proteinExistence type="predicted"/>
<dbReference type="EMBL" id="JANBPW010000730">
    <property type="protein sequence ID" value="KAJ1948456.1"/>
    <property type="molecule type" value="Genomic_DNA"/>
</dbReference>
<name>A0ACC1JDK8_9FUNG</name>
<comment type="caution">
    <text evidence="1">The sequence shown here is derived from an EMBL/GenBank/DDBJ whole genome shotgun (WGS) entry which is preliminary data.</text>
</comment>
<keyword evidence="2" id="KW-1185">Reference proteome</keyword>
<feature type="non-terminal residue" evidence="1">
    <location>
        <position position="918"/>
    </location>
</feature>
<dbReference type="Proteomes" id="UP001150603">
    <property type="component" value="Unassembled WGS sequence"/>
</dbReference>
<evidence type="ECO:0000313" key="2">
    <source>
        <dbReference type="Proteomes" id="UP001150603"/>
    </source>
</evidence>
<accession>A0ACC1JDK8</accession>
<evidence type="ECO:0000313" key="1">
    <source>
        <dbReference type="EMBL" id="KAJ1948456.1"/>
    </source>
</evidence>
<gene>
    <name evidence="1" type="primary">vps35</name>
    <name evidence="1" type="ORF">FBU59_001588</name>
</gene>